<protein>
    <recommendedName>
        <fullName evidence="4">Short-chain dehydrogenase/reductase</fullName>
    </recommendedName>
</protein>
<dbReference type="Pfam" id="PF00106">
    <property type="entry name" value="adh_short"/>
    <property type="match status" value="1"/>
</dbReference>
<evidence type="ECO:0008006" key="4">
    <source>
        <dbReference type="Google" id="ProtNLM"/>
    </source>
</evidence>
<evidence type="ECO:0000313" key="2">
    <source>
        <dbReference type="EMBL" id="KAF4466125.1"/>
    </source>
</evidence>
<comment type="caution">
    <text evidence="2">The sequence shown here is derived from an EMBL/GenBank/DDBJ whole genome shotgun (WGS) entry which is preliminary data.</text>
</comment>
<accession>A0A8H4PB85</accession>
<gene>
    <name evidence="2" type="ORF">FALBO_7013</name>
</gene>
<dbReference type="PRINTS" id="PR00081">
    <property type="entry name" value="GDHRDH"/>
</dbReference>
<keyword evidence="3" id="KW-1185">Reference proteome</keyword>
<dbReference type="AlphaFoldDB" id="A0A8H4PB85"/>
<dbReference type="GO" id="GO:0016491">
    <property type="term" value="F:oxidoreductase activity"/>
    <property type="evidence" value="ECO:0007669"/>
    <property type="project" value="UniProtKB-KW"/>
</dbReference>
<dbReference type="InterPro" id="IPR002347">
    <property type="entry name" value="SDR_fam"/>
</dbReference>
<dbReference type="OrthoDB" id="542013at2759"/>
<dbReference type="Gene3D" id="3.40.50.720">
    <property type="entry name" value="NAD(P)-binding Rossmann-like Domain"/>
    <property type="match status" value="1"/>
</dbReference>
<organism evidence="2 3">
    <name type="scientific">Fusarium albosuccineum</name>
    <dbReference type="NCBI Taxonomy" id="1237068"/>
    <lineage>
        <taxon>Eukaryota</taxon>
        <taxon>Fungi</taxon>
        <taxon>Dikarya</taxon>
        <taxon>Ascomycota</taxon>
        <taxon>Pezizomycotina</taxon>
        <taxon>Sordariomycetes</taxon>
        <taxon>Hypocreomycetidae</taxon>
        <taxon>Hypocreales</taxon>
        <taxon>Nectriaceae</taxon>
        <taxon>Fusarium</taxon>
        <taxon>Fusarium decemcellulare species complex</taxon>
    </lineage>
</organism>
<keyword evidence="1" id="KW-0560">Oxidoreductase</keyword>
<evidence type="ECO:0000256" key="1">
    <source>
        <dbReference type="ARBA" id="ARBA00023002"/>
    </source>
</evidence>
<dbReference type="InterPro" id="IPR036291">
    <property type="entry name" value="NAD(P)-bd_dom_sf"/>
</dbReference>
<dbReference type="PANTHER" id="PTHR43157:SF31">
    <property type="entry name" value="PHOSPHATIDYLINOSITOL-GLYCAN BIOSYNTHESIS CLASS F PROTEIN"/>
    <property type="match status" value="1"/>
</dbReference>
<proteinExistence type="predicted"/>
<dbReference type="Proteomes" id="UP000554235">
    <property type="component" value="Unassembled WGS sequence"/>
</dbReference>
<reference evidence="2 3" key="1">
    <citation type="submission" date="2020-01" db="EMBL/GenBank/DDBJ databases">
        <title>Identification and distribution of gene clusters putatively required for synthesis of sphingolipid metabolism inhibitors in phylogenetically diverse species of the filamentous fungus Fusarium.</title>
        <authorList>
            <person name="Kim H.-S."/>
            <person name="Busman M."/>
            <person name="Brown D.W."/>
            <person name="Divon H."/>
            <person name="Uhlig S."/>
            <person name="Proctor R.H."/>
        </authorList>
    </citation>
    <scope>NUCLEOTIDE SEQUENCE [LARGE SCALE GENOMIC DNA]</scope>
    <source>
        <strain evidence="2 3">NRRL 20459</strain>
    </source>
</reference>
<sequence>MASLAKTVVATGVSSGLGLEAIKQLLEQTQPHKIILGARNIQNTQKAYDEMQYDRAANGVSILPLDLADLKGVKSFAEKTLEKLGQSKIDYLLLNAGISNSAEGPSPHGSRWCESYVVNHLFHLLREKLVESKSRIVFVSSGAVRNVPDPSTLDTNLKAASGTSGTTIYCETKLTALLGAHWWRRQLTGTNDVVAVSPGLIPATGIGRGSGMKITTDMPDAKSVPEGKSSSIPAREFRLIFGIGARSILGAFERSDFPEDPDRIFLTSWGEWWEKSVIEASVDKALQDKWCPSKEEIERDEGISA</sequence>
<dbReference type="SUPFAM" id="SSF51735">
    <property type="entry name" value="NAD(P)-binding Rossmann-fold domains"/>
    <property type="match status" value="1"/>
</dbReference>
<name>A0A8H4PB85_9HYPO</name>
<dbReference type="PANTHER" id="PTHR43157">
    <property type="entry name" value="PHOSPHATIDYLINOSITOL-GLYCAN BIOSYNTHESIS CLASS F PROTEIN-RELATED"/>
    <property type="match status" value="1"/>
</dbReference>
<evidence type="ECO:0000313" key="3">
    <source>
        <dbReference type="Proteomes" id="UP000554235"/>
    </source>
</evidence>
<dbReference type="EMBL" id="JAADYS010000927">
    <property type="protein sequence ID" value="KAF4466125.1"/>
    <property type="molecule type" value="Genomic_DNA"/>
</dbReference>